<dbReference type="RefSeq" id="WP_379904820.1">
    <property type="nucleotide sequence ID" value="NZ_JBHRTR010000036.1"/>
</dbReference>
<organism evidence="3 4">
    <name type="scientific">Marinibaculum pumilum</name>
    <dbReference type="NCBI Taxonomy" id="1766165"/>
    <lineage>
        <taxon>Bacteria</taxon>
        <taxon>Pseudomonadati</taxon>
        <taxon>Pseudomonadota</taxon>
        <taxon>Alphaproteobacteria</taxon>
        <taxon>Rhodospirillales</taxon>
        <taxon>Rhodospirillaceae</taxon>
        <taxon>Marinibaculum</taxon>
    </lineage>
</organism>
<keyword evidence="2" id="KW-1133">Transmembrane helix</keyword>
<evidence type="ECO:0000313" key="4">
    <source>
        <dbReference type="Proteomes" id="UP001595528"/>
    </source>
</evidence>
<comment type="caution">
    <text evidence="3">The sequence shown here is derived from an EMBL/GenBank/DDBJ whole genome shotgun (WGS) entry which is preliminary data.</text>
</comment>
<evidence type="ECO:0000256" key="2">
    <source>
        <dbReference type="SAM" id="Phobius"/>
    </source>
</evidence>
<name>A0ABV7L5U6_9PROT</name>
<evidence type="ECO:0000256" key="1">
    <source>
        <dbReference type="SAM" id="MobiDB-lite"/>
    </source>
</evidence>
<feature type="transmembrane region" description="Helical" evidence="2">
    <location>
        <begin position="57"/>
        <end position="79"/>
    </location>
</feature>
<gene>
    <name evidence="3" type="ORF">ACFOGJ_22485</name>
</gene>
<reference evidence="4" key="1">
    <citation type="journal article" date="2019" name="Int. J. Syst. Evol. Microbiol.">
        <title>The Global Catalogue of Microorganisms (GCM) 10K type strain sequencing project: providing services to taxonomists for standard genome sequencing and annotation.</title>
        <authorList>
            <consortium name="The Broad Institute Genomics Platform"/>
            <consortium name="The Broad Institute Genome Sequencing Center for Infectious Disease"/>
            <person name="Wu L."/>
            <person name="Ma J."/>
        </authorList>
    </citation>
    <scope>NUCLEOTIDE SEQUENCE [LARGE SCALE GENOMIC DNA]</scope>
    <source>
        <strain evidence="4">KCTC 42964</strain>
    </source>
</reference>
<dbReference type="EMBL" id="JBHRTR010000036">
    <property type="protein sequence ID" value="MFC3230036.1"/>
    <property type="molecule type" value="Genomic_DNA"/>
</dbReference>
<sequence length="127" mass="12888">MTGNEGPAGRVPGRTTDGLPPTVQGAAVPGSVLPETAVPGSFDAGWHDEREDGGRPFWAVPLILSFWAIAVPLGLSLWFDDDVEAAPASCIELALGLDAALRAADAGAAARLGHDLGRAGCPLPSGH</sequence>
<keyword evidence="4" id="KW-1185">Reference proteome</keyword>
<evidence type="ECO:0000313" key="3">
    <source>
        <dbReference type="EMBL" id="MFC3230036.1"/>
    </source>
</evidence>
<proteinExistence type="predicted"/>
<dbReference type="Proteomes" id="UP001595528">
    <property type="component" value="Unassembled WGS sequence"/>
</dbReference>
<accession>A0ABV7L5U6</accession>
<keyword evidence="2" id="KW-0812">Transmembrane</keyword>
<keyword evidence="2" id="KW-0472">Membrane</keyword>
<feature type="region of interest" description="Disordered" evidence="1">
    <location>
        <begin position="1"/>
        <end position="34"/>
    </location>
</feature>
<protein>
    <submittedName>
        <fullName evidence="3">Uncharacterized protein</fullName>
    </submittedName>
</protein>